<organism evidence="7 8">
    <name type="scientific">Floridaenema flaviceps BLCC-F50</name>
    <dbReference type="NCBI Taxonomy" id="3153642"/>
    <lineage>
        <taxon>Bacteria</taxon>
        <taxon>Bacillati</taxon>
        <taxon>Cyanobacteriota</taxon>
        <taxon>Cyanophyceae</taxon>
        <taxon>Oscillatoriophycideae</taxon>
        <taxon>Aerosakkonematales</taxon>
        <taxon>Aerosakkonemataceae</taxon>
        <taxon>Floridanema</taxon>
        <taxon>Floridanema flaviceps</taxon>
    </lineage>
</organism>
<dbReference type="Proteomes" id="UP001576784">
    <property type="component" value="Unassembled WGS sequence"/>
</dbReference>
<evidence type="ECO:0000259" key="6">
    <source>
        <dbReference type="Pfam" id="PF00150"/>
    </source>
</evidence>
<proteinExistence type="inferred from homology"/>
<dbReference type="InterPro" id="IPR001547">
    <property type="entry name" value="Glyco_hydro_5"/>
</dbReference>
<evidence type="ECO:0000256" key="2">
    <source>
        <dbReference type="ARBA" id="ARBA00012601"/>
    </source>
</evidence>
<keyword evidence="8" id="KW-1185">Reference proteome</keyword>
<evidence type="ECO:0000313" key="8">
    <source>
        <dbReference type="Proteomes" id="UP001576784"/>
    </source>
</evidence>
<keyword evidence="3 5" id="KW-0378">Hydrolase</keyword>
<name>A0ABV4XUP9_9CYAN</name>
<dbReference type="GO" id="GO:0016798">
    <property type="term" value="F:hydrolase activity, acting on glycosyl bonds"/>
    <property type="evidence" value="ECO:0007669"/>
    <property type="project" value="UniProtKB-KW"/>
</dbReference>
<comment type="caution">
    <text evidence="7">The sequence shown here is derived from an EMBL/GenBank/DDBJ whole genome shotgun (WGS) entry which is preliminary data.</text>
</comment>
<reference evidence="7 8" key="1">
    <citation type="submission" date="2024-09" db="EMBL/GenBank/DDBJ databases">
        <title>Floridaenema gen nov. (Aerosakkonemataceae, Aerosakkonematales ord. nov., Cyanobacteria) from benthic tropical and subtropical fresh waters, with the description of four new species.</title>
        <authorList>
            <person name="Moretto J.A."/>
            <person name="Berthold D.E."/>
            <person name="Lefler F.W."/>
            <person name="Huang I.-S."/>
            <person name="Laughinghouse H. IV."/>
        </authorList>
    </citation>
    <scope>NUCLEOTIDE SEQUENCE [LARGE SCALE GENOMIC DNA]</scope>
    <source>
        <strain evidence="7 8">BLCC-F50</strain>
    </source>
</reference>
<comment type="similarity">
    <text evidence="5">Belongs to the glycosyl hydrolase 5 (cellulase A) family.</text>
</comment>
<dbReference type="PANTHER" id="PTHR34142:SF1">
    <property type="entry name" value="GLYCOSIDE HYDROLASE FAMILY 5 DOMAIN-CONTAINING PROTEIN"/>
    <property type="match status" value="1"/>
</dbReference>
<dbReference type="EMBL" id="JBHFNR010000157">
    <property type="protein sequence ID" value="MFB2895455.1"/>
    <property type="molecule type" value="Genomic_DNA"/>
</dbReference>
<protein>
    <recommendedName>
        <fullName evidence="2">cellulase</fullName>
        <ecNumber evidence="2">3.2.1.4</ecNumber>
    </recommendedName>
</protein>
<dbReference type="EC" id="3.2.1.4" evidence="2"/>
<evidence type="ECO:0000256" key="3">
    <source>
        <dbReference type="ARBA" id="ARBA00022801"/>
    </source>
</evidence>
<dbReference type="Gene3D" id="3.20.20.80">
    <property type="entry name" value="Glycosidases"/>
    <property type="match status" value="1"/>
</dbReference>
<dbReference type="PROSITE" id="PS00659">
    <property type="entry name" value="GLYCOSYL_HYDROL_F5"/>
    <property type="match status" value="1"/>
</dbReference>
<dbReference type="InterPro" id="IPR017853">
    <property type="entry name" value="GH"/>
</dbReference>
<feature type="domain" description="Glycoside hydrolase family 5" evidence="6">
    <location>
        <begin position="97"/>
        <end position="359"/>
    </location>
</feature>
<dbReference type="SUPFAM" id="SSF51445">
    <property type="entry name" value="(Trans)glycosidases"/>
    <property type="match status" value="1"/>
</dbReference>
<dbReference type="InterPro" id="IPR018087">
    <property type="entry name" value="Glyco_hydro_5_CS"/>
</dbReference>
<accession>A0ABV4XUP9</accession>
<evidence type="ECO:0000313" key="7">
    <source>
        <dbReference type="EMBL" id="MFB2895455.1"/>
    </source>
</evidence>
<evidence type="ECO:0000256" key="1">
    <source>
        <dbReference type="ARBA" id="ARBA00000966"/>
    </source>
</evidence>
<gene>
    <name evidence="7" type="ORF">ACE1CI_21330</name>
</gene>
<evidence type="ECO:0000256" key="5">
    <source>
        <dbReference type="RuleBase" id="RU361153"/>
    </source>
</evidence>
<dbReference type="Pfam" id="PF00150">
    <property type="entry name" value="Cellulase"/>
    <property type="match status" value="1"/>
</dbReference>
<dbReference type="RefSeq" id="WP_413265091.1">
    <property type="nucleotide sequence ID" value="NZ_JBHFNR010000157.1"/>
</dbReference>
<keyword evidence="4 5" id="KW-0326">Glycosidase</keyword>
<evidence type="ECO:0000256" key="4">
    <source>
        <dbReference type="ARBA" id="ARBA00023295"/>
    </source>
</evidence>
<dbReference type="PANTHER" id="PTHR34142">
    <property type="entry name" value="ENDO-BETA-1,4-GLUCANASE A"/>
    <property type="match status" value="1"/>
</dbReference>
<sequence length="391" mass="44003">MNTNIPLLLTALLSLAMLQGTGRITQSNSTTKVNERLPLAMLQGTGLSAPSRSLATDPPRVAIVQNKFGKSVRAGDGTLLRGGAAWVYQYGRKTGATNYINDSAYWKAMQDKGLNAVRLIAFDPWQRAHGNPAQYPNGYEHADLEKPEDVAALLKDIDTVVDMASRQGLYVLINYHDAGGYRDPDRKKEDSYSPTIHYITRFWSLVAPRYANRSHVFFELANEPVKWYPQDYKDEHLRDFKILYDLVRRKAPQTHIVLLSFANTHSDNPNISMLTVARRLKEFGVDFTNASVGFHPYKTAGTSAPILALMKEFPVINTEQNFPGGFGVVTDADSQSMDGELLGVQTMERLGISWFHWKIDGPKNLNNNVEKLRKDAQEKGYLWRLVSPQKR</sequence>
<comment type="catalytic activity">
    <reaction evidence="1">
        <text>Endohydrolysis of (1-&gt;4)-beta-D-glucosidic linkages in cellulose, lichenin and cereal beta-D-glucans.</text>
        <dbReference type="EC" id="3.2.1.4"/>
    </reaction>
</comment>